<sequence>MPASDAELAAARAAGWRGCDLGWERLQERAESALHAGNGAGATGLWRHGWWLARLRFSTDDPRYATSLANAGMAARLTGNEPLARLRYARALRLWGAVPDWVERMDIARRARSSTFHLRLEATYWEDYKASIRRRAMDFAREAAACLDAGAHGTPVTFRLHERWRGERPAAFDDLRKFLGAALLLAAPQSPDMTN</sequence>
<dbReference type="RefSeq" id="WP_287865439.1">
    <property type="nucleotide sequence ID" value="NZ_JBHRSM010000025.1"/>
</dbReference>
<name>A0ABV7DX58_9RHOB</name>
<proteinExistence type="predicted"/>
<gene>
    <name evidence="1" type="ORF">ACFOD6_16490</name>
</gene>
<dbReference type="EMBL" id="JBHRSM010000025">
    <property type="protein sequence ID" value="MFC3087647.1"/>
    <property type="molecule type" value="Genomic_DNA"/>
</dbReference>
<accession>A0ABV7DX58</accession>
<dbReference type="Proteomes" id="UP001595445">
    <property type="component" value="Unassembled WGS sequence"/>
</dbReference>
<reference evidence="2" key="1">
    <citation type="journal article" date="2019" name="Int. J. Syst. Evol. Microbiol.">
        <title>The Global Catalogue of Microorganisms (GCM) 10K type strain sequencing project: providing services to taxonomists for standard genome sequencing and annotation.</title>
        <authorList>
            <consortium name="The Broad Institute Genomics Platform"/>
            <consortium name="The Broad Institute Genome Sequencing Center for Infectious Disease"/>
            <person name="Wu L."/>
            <person name="Ma J."/>
        </authorList>
    </citation>
    <scope>NUCLEOTIDE SEQUENCE [LARGE SCALE GENOMIC DNA]</scope>
    <source>
        <strain evidence="2">KCTC 62102</strain>
    </source>
</reference>
<evidence type="ECO:0000313" key="1">
    <source>
        <dbReference type="EMBL" id="MFC3087647.1"/>
    </source>
</evidence>
<comment type="caution">
    <text evidence="1">The sequence shown here is derived from an EMBL/GenBank/DDBJ whole genome shotgun (WGS) entry which is preliminary data.</text>
</comment>
<evidence type="ECO:0000313" key="2">
    <source>
        <dbReference type="Proteomes" id="UP001595445"/>
    </source>
</evidence>
<protein>
    <submittedName>
        <fullName evidence="1">Tetratricopeptide repeat-containing protein</fullName>
    </submittedName>
</protein>
<organism evidence="1 2">
    <name type="scientific">Tabrizicola soli</name>
    <dbReference type="NCBI Taxonomy" id="2185115"/>
    <lineage>
        <taxon>Bacteria</taxon>
        <taxon>Pseudomonadati</taxon>
        <taxon>Pseudomonadota</taxon>
        <taxon>Alphaproteobacteria</taxon>
        <taxon>Rhodobacterales</taxon>
        <taxon>Paracoccaceae</taxon>
        <taxon>Tabrizicola</taxon>
    </lineage>
</organism>
<keyword evidence="2" id="KW-1185">Reference proteome</keyword>